<reference evidence="1 2" key="1">
    <citation type="submission" date="2020-08" db="EMBL/GenBank/DDBJ databases">
        <title>Genomic Encyclopedia of Type Strains, Phase IV (KMG-IV): sequencing the most valuable type-strain genomes for metagenomic binning, comparative biology and taxonomic classification.</title>
        <authorList>
            <person name="Goeker M."/>
        </authorList>
    </citation>
    <scope>NUCLEOTIDE SEQUENCE [LARGE SCALE GENOMIC DNA]</scope>
    <source>
        <strain evidence="1 2">DSM 25966</strain>
    </source>
</reference>
<dbReference type="RefSeq" id="WP_183398585.1">
    <property type="nucleotide sequence ID" value="NZ_JACIDS010000002.1"/>
</dbReference>
<accession>A0A840ARI0</accession>
<dbReference type="AlphaFoldDB" id="A0A840ARI0"/>
<dbReference type="Proteomes" id="UP000553963">
    <property type="component" value="Unassembled WGS sequence"/>
</dbReference>
<evidence type="ECO:0000313" key="1">
    <source>
        <dbReference type="EMBL" id="MBB3930986.1"/>
    </source>
</evidence>
<sequence>MNAGNQSVISLELNEVNFDFIKLYIAKGELPNFAKLLENYTLFETISEKHYPYLEPWIQWPTVYSGKSYSEHQIFRLGDVVETDYPQIWEALEERKLRVAAISPMNAANRCESAAFFVPDPWTVTDVTGDRQLKQLYELVRFIVNNNSSSKFSVSVLSRFLLAFVKTLRPQSIPQYMQIFKLASKYKWARAMVLDRLLADIFIEAWKKTRPDYGSIFLNAGAHIQHHHMYECAAYSGQESNPEWYSKAGKDGVDPVLSVYKLYDQIIAELQRLPHTRFMITTGLSQTPNPKRVFQYRFVQHESVLRRLGVEDAHVVPRMSRDFLVEFPNAEAAAKGAERMRQVYCAGAPMFEVEDRGDSLFCKICYFGEREAFTTATVGNQTVDLSNDVVLVSIENGIHQSIGYHVDTGFKKQKGEDRRQIPLTSLYGKTLEVFAVEEAA</sequence>
<protein>
    <submittedName>
        <fullName evidence="1">Uncharacterized protein</fullName>
    </submittedName>
</protein>
<keyword evidence="2" id="KW-1185">Reference proteome</keyword>
<name>A0A840ARI0_9HYPH</name>
<dbReference type="EMBL" id="JACIDS010000002">
    <property type="protein sequence ID" value="MBB3930986.1"/>
    <property type="molecule type" value="Genomic_DNA"/>
</dbReference>
<proteinExistence type="predicted"/>
<comment type="caution">
    <text evidence="1">The sequence shown here is derived from an EMBL/GenBank/DDBJ whole genome shotgun (WGS) entry which is preliminary data.</text>
</comment>
<dbReference type="InterPro" id="IPR017850">
    <property type="entry name" value="Alkaline_phosphatase_core_sf"/>
</dbReference>
<dbReference type="Gene3D" id="3.40.720.10">
    <property type="entry name" value="Alkaline Phosphatase, subunit A"/>
    <property type="match status" value="1"/>
</dbReference>
<gene>
    <name evidence="1" type="ORF">GGR25_002025</name>
</gene>
<organism evidence="1 2">
    <name type="scientific">Kaistia hirudinis</name>
    <dbReference type="NCBI Taxonomy" id="1293440"/>
    <lineage>
        <taxon>Bacteria</taxon>
        <taxon>Pseudomonadati</taxon>
        <taxon>Pseudomonadota</taxon>
        <taxon>Alphaproteobacteria</taxon>
        <taxon>Hyphomicrobiales</taxon>
        <taxon>Kaistiaceae</taxon>
        <taxon>Kaistia</taxon>
    </lineage>
</organism>
<dbReference type="SUPFAM" id="SSF53649">
    <property type="entry name" value="Alkaline phosphatase-like"/>
    <property type="match status" value="1"/>
</dbReference>
<evidence type="ECO:0000313" key="2">
    <source>
        <dbReference type="Proteomes" id="UP000553963"/>
    </source>
</evidence>